<dbReference type="PANTHER" id="PTHR43313:SF1">
    <property type="entry name" value="3BETA-HYDROXYSTEROID DEHYDROGENASE DHS-16"/>
    <property type="match status" value="1"/>
</dbReference>
<dbReference type="EMBL" id="CAJNOQ010011843">
    <property type="protein sequence ID" value="CAF1286425.1"/>
    <property type="molecule type" value="Genomic_DNA"/>
</dbReference>
<dbReference type="EMBL" id="CAJOBC010030361">
    <property type="protein sequence ID" value="CAF4087230.1"/>
    <property type="molecule type" value="Genomic_DNA"/>
</dbReference>
<evidence type="ECO:0000313" key="4">
    <source>
        <dbReference type="EMBL" id="CAF1286425.1"/>
    </source>
</evidence>
<dbReference type="InterPro" id="IPR020904">
    <property type="entry name" value="Sc_DH/Rdtase_CS"/>
</dbReference>
<gene>
    <name evidence="4" type="ORF">GPM918_LOCUS27810</name>
    <name evidence="5" type="ORF">SRO942_LOCUS28200</name>
</gene>
<dbReference type="GO" id="GO:0008202">
    <property type="term" value="P:steroid metabolic process"/>
    <property type="evidence" value="ECO:0007669"/>
    <property type="project" value="TreeGrafter"/>
</dbReference>
<dbReference type="Proteomes" id="UP000681722">
    <property type="component" value="Unassembled WGS sequence"/>
</dbReference>
<keyword evidence="1" id="KW-0560">Oxidoreductase</keyword>
<dbReference type="PRINTS" id="PR00080">
    <property type="entry name" value="SDRFAMILY"/>
</dbReference>
<dbReference type="PROSITE" id="PS00061">
    <property type="entry name" value="ADH_SHORT"/>
    <property type="match status" value="1"/>
</dbReference>
<evidence type="ECO:0000313" key="6">
    <source>
        <dbReference type="Proteomes" id="UP000663829"/>
    </source>
</evidence>
<evidence type="ECO:0000256" key="2">
    <source>
        <dbReference type="RuleBase" id="RU000363"/>
    </source>
</evidence>
<dbReference type="OrthoDB" id="5296at2759"/>
<accession>A0A815CNF4</accession>
<dbReference type="SUPFAM" id="SSF51735">
    <property type="entry name" value="NAD(P)-binding Rossmann-fold domains"/>
    <property type="match status" value="1"/>
</dbReference>
<name>A0A815CNF4_9BILA</name>
<feature type="signal peptide" evidence="3">
    <location>
        <begin position="1"/>
        <end position="19"/>
    </location>
</feature>
<evidence type="ECO:0000256" key="3">
    <source>
        <dbReference type="SAM" id="SignalP"/>
    </source>
</evidence>
<protein>
    <submittedName>
        <fullName evidence="4">Uncharacterized protein</fullName>
    </submittedName>
</protein>
<keyword evidence="6" id="KW-1185">Reference proteome</keyword>
<organism evidence="4 6">
    <name type="scientific">Didymodactylos carnosus</name>
    <dbReference type="NCBI Taxonomy" id="1234261"/>
    <lineage>
        <taxon>Eukaryota</taxon>
        <taxon>Metazoa</taxon>
        <taxon>Spiralia</taxon>
        <taxon>Gnathifera</taxon>
        <taxon>Rotifera</taxon>
        <taxon>Eurotatoria</taxon>
        <taxon>Bdelloidea</taxon>
        <taxon>Philodinida</taxon>
        <taxon>Philodinidae</taxon>
        <taxon>Didymodactylos</taxon>
    </lineage>
</organism>
<dbReference type="Pfam" id="PF00106">
    <property type="entry name" value="adh_short"/>
    <property type="match status" value="1"/>
</dbReference>
<dbReference type="InterPro" id="IPR002347">
    <property type="entry name" value="SDR_fam"/>
</dbReference>
<reference evidence="4" key="1">
    <citation type="submission" date="2021-02" db="EMBL/GenBank/DDBJ databases">
        <authorList>
            <person name="Nowell W R."/>
        </authorList>
    </citation>
    <scope>NUCLEOTIDE SEQUENCE</scope>
</reference>
<proteinExistence type="inferred from homology"/>
<dbReference type="PANTHER" id="PTHR43313">
    <property type="entry name" value="SHORT-CHAIN DEHYDROGENASE/REDUCTASE FAMILY 9C"/>
    <property type="match status" value="1"/>
</dbReference>
<dbReference type="Proteomes" id="UP000663829">
    <property type="component" value="Unassembled WGS sequence"/>
</dbReference>
<dbReference type="Gene3D" id="3.40.50.720">
    <property type="entry name" value="NAD(P)-binding Rossmann-like Domain"/>
    <property type="match status" value="1"/>
</dbReference>
<dbReference type="InterPro" id="IPR036291">
    <property type="entry name" value="NAD(P)-bd_dom_sf"/>
</dbReference>
<evidence type="ECO:0000313" key="5">
    <source>
        <dbReference type="EMBL" id="CAF4087230.1"/>
    </source>
</evidence>
<comment type="similarity">
    <text evidence="2">Belongs to the short-chain dehydrogenases/reductases (SDR) family.</text>
</comment>
<feature type="chain" id="PRO_5036411405" evidence="3">
    <location>
        <begin position="20"/>
        <end position="322"/>
    </location>
</feature>
<dbReference type="AlphaFoldDB" id="A0A815CNF4"/>
<keyword evidence="3" id="KW-0732">Signal</keyword>
<dbReference type="PRINTS" id="PR00081">
    <property type="entry name" value="GDHRDH"/>
</dbReference>
<sequence length="322" mass="36340">MFLLLIGLVVVSYTTYKLYQYCFPALWINPNNKHVLVSGCDTGFGNCLALELDKQNYNVFAGVYKDESVKTLTAKLSSKATVFKLDITKQQDIDAAVELVRQKTQYLYGLVNNAGIIKGGLIDWLPLSQYREVMEVNFFGHVAMTKAFLPLLLKQSDSRVVNLCSVAGFLLGPALSAYGASKFALEAFSDCLRREMSVWGLKVSVIEPGIMRTPLIDGQKEAQEQLWAELPDDVKERWGDSFLEHFISTQIDSVFSKHAENPMKVVQSIQHALSSTRPCTRYRPGWQSRFFFLVSILPAWICDILLKLKYRQGAESGSIRRQ</sequence>
<evidence type="ECO:0000256" key="1">
    <source>
        <dbReference type="ARBA" id="ARBA00023002"/>
    </source>
</evidence>
<dbReference type="GO" id="GO:0016491">
    <property type="term" value="F:oxidoreductase activity"/>
    <property type="evidence" value="ECO:0007669"/>
    <property type="project" value="UniProtKB-KW"/>
</dbReference>
<comment type="caution">
    <text evidence="4">The sequence shown here is derived from an EMBL/GenBank/DDBJ whole genome shotgun (WGS) entry which is preliminary data.</text>
</comment>